<evidence type="ECO:0000313" key="5">
    <source>
        <dbReference type="Proteomes" id="UP001050975"/>
    </source>
</evidence>
<feature type="repeat" description="TPR" evidence="1">
    <location>
        <begin position="300"/>
        <end position="333"/>
    </location>
</feature>
<dbReference type="InterPro" id="IPR011990">
    <property type="entry name" value="TPR-like_helical_dom_sf"/>
</dbReference>
<dbReference type="RefSeq" id="WP_226579250.1">
    <property type="nucleotide sequence ID" value="NZ_BLAY01000030.1"/>
</dbReference>
<evidence type="ECO:0000256" key="2">
    <source>
        <dbReference type="SAM" id="Coils"/>
    </source>
</evidence>
<dbReference type="AlphaFoldDB" id="A0AAV3XA27"/>
<dbReference type="SUPFAM" id="SSF48452">
    <property type="entry name" value="TPR-like"/>
    <property type="match status" value="3"/>
</dbReference>
<gene>
    <name evidence="4" type="ORF">MiSe_23140</name>
</gene>
<dbReference type="PANTHER" id="PTHR10098:SF108">
    <property type="entry name" value="TETRATRICOPEPTIDE REPEAT PROTEIN 28"/>
    <property type="match status" value="1"/>
</dbReference>
<feature type="repeat" description="TPR" evidence="1">
    <location>
        <begin position="460"/>
        <end position="493"/>
    </location>
</feature>
<evidence type="ECO:0000256" key="1">
    <source>
        <dbReference type="PROSITE-ProRule" id="PRU00339"/>
    </source>
</evidence>
<dbReference type="PROSITE" id="PS50005">
    <property type="entry name" value="TPR"/>
    <property type="match status" value="8"/>
</dbReference>
<dbReference type="Pfam" id="PF13424">
    <property type="entry name" value="TPR_12"/>
    <property type="match status" value="5"/>
</dbReference>
<keyword evidence="1" id="KW-0802">TPR repeat</keyword>
<feature type="repeat" description="TPR" evidence="1">
    <location>
        <begin position="140"/>
        <end position="173"/>
    </location>
</feature>
<sequence>MTQPPNRDAIEQKSPVLLHKVVSLLGKKPHSKAFPAREGGERRPSACRRGVGGEVLLALLLGFLLVSESVPATPRRMGASIAQQPGATGQEATRAAAERALQEGTQLLQQGTAESLRQGIEKWEEALRLYRTLGEKGLEAFTLLSIGRVYSDLGEKQKALDYFNQSLPLWRAVGSKSGVAITLYSIGRVYEALGEKQKALDHYNQSLPLFRATGEKAGEAITLYSIGGVYYALGEQQKALDYFNQSLPVFRATADQAGEATTLSNIGGIYSALGEKHKALDYFNQSLPLSRAVGDKAQEARTLSNIGRVYDDWGEKQKALDYFNQSLPLARAVGDRFGESITLNNIGRIYDDWGEKQKALDYFNQSLPLARAVGDQAGVAVTLNNIGLVYDALGEKQRALDYYNQSLPLSRTTGDKRQEAVTLNNISQVYSALGEKQKALDYLNQSLPVFRAVSDRIGEATTLNNIGQVYLELGEKQKALDYFNQSLALRRALGNKAGEADSLNNIGAVYFALGEKQKALDYYNQSLPLSRVTGNKSGEALTLSNFAYLERDRNNLNAALTNIEAAIKIIEQLRSKIISQDLRASYFATVQDYYKFYIDLLMQLHKTNPTKGYDALALHISERARARSFLELLAESGADIRQGVDPQLLAQERSLLQQLNAAEATRLQPRQGSEADLKALEQKIATLSNQLQELEAQIKQKSPRYAALKYPDPLTLPQIQQQVLDNDTILLQYSLGDDRSYLWAVTKTGITSYELPKRADIEAAVQTYLKQIKSKSPNPETGTQLSQILLAPVANQLGNQRLLIVGDGVLQLIPFAALPLGQNPLIAQNEIVTLPSASSIAILRQQVQGRTLAPKAIAAIADPVFESNDSRLQNSAQTQAESNNLNGMALTRSLDDFAFGRSFGRLPQTRQEADAILALFPKNAQKSAFDFQANLATANSPDLAQYRIVHIATHGLLNETRPELSGLVFSLFDERGKSQEGFLLMSDIFNLDLPAELVVLSACDTGLAGVTTDDTKKTLKEAKPGEGISGLTRGFMYAGAKRVVVSLWSVSTVETSELMQIYYQKMLRAGLNPVAAMRATQLEMIKSQQWKAPYYWASFVVQGEWR</sequence>
<feature type="repeat" description="TPR" evidence="1">
    <location>
        <begin position="260"/>
        <end position="293"/>
    </location>
</feature>
<dbReference type="Pfam" id="PF12770">
    <property type="entry name" value="CHAT"/>
    <property type="match status" value="1"/>
</dbReference>
<proteinExistence type="predicted"/>
<dbReference type="Gene3D" id="1.25.40.10">
    <property type="entry name" value="Tetratricopeptide repeat domain"/>
    <property type="match status" value="3"/>
</dbReference>
<keyword evidence="5" id="KW-1185">Reference proteome</keyword>
<dbReference type="InterPro" id="IPR019734">
    <property type="entry name" value="TPR_rpt"/>
</dbReference>
<organism evidence="4 5">
    <name type="scientific">Microseira wollei NIES-4236</name>
    <dbReference type="NCBI Taxonomy" id="2530354"/>
    <lineage>
        <taxon>Bacteria</taxon>
        <taxon>Bacillati</taxon>
        <taxon>Cyanobacteriota</taxon>
        <taxon>Cyanophyceae</taxon>
        <taxon>Oscillatoriophycideae</taxon>
        <taxon>Aerosakkonematales</taxon>
        <taxon>Aerosakkonemataceae</taxon>
        <taxon>Microseira</taxon>
    </lineage>
</organism>
<feature type="repeat" description="TPR" evidence="1">
    <location>
        <begin position="220"/>
        <end position="253"/>
    </location>
</feature>
<feature type="repeat" description="TPR" evidence="1">
    <location>
        <begin position="180"/>
        <end position="213"/>
    </location>
</feature>
<feature type="domain" description="CHAT" evidence="3">
    <location>
        <begin position="780"/>
        <end position="1103"/>
    </location>
</feature>
<evidence type="ECO:0000313" key="4">
    <source>
        <dbReference type="EMBL" id="GET37560.1"/>
    </source>
</evidence>
<evidence type="ECO:0000259" key="3">
    <source>
        <dbReference type="Pfam" id="PF12770"/>
    </source>
</evidence>
<feature type="coiled-coil region" evidence="2">
    <location>
        <begin position="670"/>
        <end position="697"/>
    </location>
</feature>
<dbReference type="InterPro" id="IPR024983">
    <property type="entry name" value="CHAT_dom"/>
</dbReference>
<dbReference type="SMART" id="SM00028">
    <property type="entry name" value="TPR"/>
    <property type="match status" value="11"/>
</dbReference>
<dbReference type="Proteomes" id="UP001050975">
    <property type="component" value="Unassembled WGS sequence"/>
</dbReference>
<dbReference type="EMBL" id="BLAY01000030">
    <property type="protein sequence ID" value="GET37560.1"/>
    <property type="molecule type" value="Genomic_DNA"/>
</dbReference>
<dbReference type="PANTHER" id="PTHR10098">
    <property type="entry name" value="RAPSYN-RELATED"/>
    <property type="match status" value="1"/>
</dbReference>
<name>A0AAV3XA27_9CYAN</name>
<keyword evidence="2" id="KW-0175">Coiled coil</keyword>
<reference evidence="4" key="1">
    <citation type="submission" date="2019-10" db="EMBL/GenBank/DDBJ databases">
        <title>Draft genome sequece of Microseira wollei NIES-4236.</title>
        <authorList>
            <person name="Yamaguchi H."/>
            <person name="Suzuki S."/>
            <person name="Kawachi M."/>
        </authorList>
    </citation>
    <scope>NUCLEOTIDE SEQUENCE</scope>
    <source>
        <strain evidence="4">NIES-4236</strain>
    </source>
</reference>
<dbReference type="PROSITE" id="PS50293">
    <property type="entry name" value="TPR_REGION"/>
    <property type="match status" value="1"/>
</dbReference>
<protein>
    <submittedName>
        <fullName evidence="4">TPR domain protein</fullName>
    </submittedName>
</protein>
<feature type="repeat" description="TPR" evidence="1">
    <location>
        <begin position="380"/>
        <end position="413"/>
    </location>
</feature>
<feature type="repeat" description="TPR" evidence="1">
    <location>
        <begin position="500"/>
        <end position="533"/>
    </location>
</feature>
<comment type="caution">
    <text evidence="4">The sequence shown here is derived from an EMBL/GenBank/DDBJ whole genome shotgun (WGS) entry which is preliminary data.</text>
</comment>
<dbReference type="Pfam" id="PF13181">
    <property type="entry name" value="TPR_8"/>
    <property type="match status" value="1"/>
</dbReference>
<accession>A0AAV3XA27</accession>